<accession>A0AAN6T331</accession>
<evidence type="ECO:0000313" key="2">
    <source>
        <dbReference type="Proteomes" id="UP001305647"/>
    </source>
</evidence>
<dbReference type="EMBL" id="MU863632">
    <property type="protein sequence ID" value="KAK4102252.1"/>
    <property type="molecule type" value="Genomic_DNA"/>
</dbReference>
<reference evidence="1" key="1">
    <citation type="journal article" date="2023" name="Mol. Phylogenet. Evol.">
        <title>Genome-scale phylogeny and comparative genomics of the fungal order Sordariales.</title>
        <authorList>
            <person name="Hensen N."/>
            <person name="Bonometti L."/>
            <person name="Westerberg I."/>
            <person name="Brannstrom I.O."/>
            <person name="Guillou S."/>
            <person name="Cros-Aarteil S."/>
            <person name="Calhoun S."/>
            <person name="Haridas S."/>
            <person name="Kuo A."/>
            <person name="Mondo S."/>
            <person name="Pangilinan J."/>
            <person name="Riley R."/>
            <person name="LaButti K."/>
            <person name="Andreopoulos B."/>
            <person name="Lipzen A."/>
            <person name="Chen C."/>
            <person name="Yan M."/>
            <person name="Daum C."/>
            <person name="Ng V."/>
            <person name="Clum A."/>
            <person name="Steindorff A."/>
            <person name="Ohm R.A."/>
            <person name="Martin F."/>
            <person name="Silar P."/>
            <person name="Natvig D.O."/>
            <person name="Lalanne C."/>
            <person name="Gautier V."/>
            <person name="Ament-Velasquez S.L."/>
            <person name="Kruys A."/>
            <person name="Hutchinson M.I."/>
            <person name="Powell A.J."/>
            <person name="Barry K."/>
            <person name="Miller A.N."/>
            <person name="Grigoriev I.V."/>
            <person name="Debuchy R."/>
            <person name="Gladieux P."/>
            <person name="Hiltunen Thoren M."/>
            <person name="Johannesson H."/>
        </authorList>
    </citation>
    <scope>NUCLEOTIDE SEQUENCE</scope>
    <source>
        <strain evidence="1">CBS 757.83</strain>
    </source>
</reference>
<gene>
    <name evidence="1" type="ORF">N658DRAFT_357129</name>
</gene>
<reference evidence="1" key="2">
    <citation type="submission" date="2023-05" db="EMBL/GenBank/DDBJ databases">
        <authorList>
            <consortium name="Lawrence Berkeley National Laboratory"/>
            <person name="Steindorff A."/>
            <person name="Hensen N."/>
            <person name="Bonometti L."/>
            <person name="Westerberg I."/>
            <person name="Brannstrom I.O."/>
            <person name="Guillou S."/>
            <person name="Cros-Aarteil S."/>
            <person name="Calhoun S."/>
            <person name="Haridas S."/>
            <person name="Kuo A."/>
            <person name="Mondo S."/>
            <person name="Pangilinan J."/>
            <person name="Riley R."/>
            <person name="Labutti K."/>
            <person name="Andreopoulos B."/>
            <person name="Lipzen A."/>
            <person name="Chen C."/>
            <person name="Yanf M."/>
            <person name="Daum C."/>
            <person name="Ng V."/>
            <person name="Clum A."/>
            <person name="Ohm R."/>
            <person name="Martin F."/>
            <person name="Silar P."/>
            <person name="Natvig D."/>
            <person name="Lalanne C."/>
            <person name="Gautier V."/>
            <person name="Ament-Velasquez S.L."/>
            <person name="Kruys A."/>
            <person name="Hutchinson M.I."/>
            <person name="Powell A.J."/>
            <person name="Barry K."/>
            <person name="Miller A.N."/>
            <person name="Grigoriev I.V."/>
            <person name="Debuchy R."/>
            <person name="Gladieux P."/>
            <person name="Thoren M.H."/>
            <person name="Johannesson H."/>
        </authorList>
    </citation>
    <scope>NUCLEOTIDE SEQUENCE</scope>
    <source>
        <strain evidence="1">CBS 757.83</strain>
    </source>
</reference>
<dbReference type="AlphaFoldDB" id="A0AAN6T331"/>
<organism evidence="1 2">
    <name type="scientific">Parathielavia hyrcaniae</name>
    <dbReference type="NCBI Taxonomy" id="113614"/>
    <lineage>
        <taxon>Eukaryota</taxon>
        <taxon>Fungi</taxon>
        <taxon>Dikarya</taxon>
        <taxon>Ascomycota</taxon>
        <taxon>Pezizomycotina</taxon>
        <taxon>Sordariomycetes</taxon>
        <taxon>Sordariomycetidae</taxon>
        <taxon>Sordariales</taxon>
        <taxon>Chaetomiaceae</taxon>
        <taxon>Parathielavia</taxon>
    </lineage>
</organism>
<dbReference type="Proteomes" id="UP001305647">
    <property type="component" value="Unassembled WGS sequence"/>
</dbReference>
<comment type="caution">
    <text evidence="1">The sequence shown here is derived from an EMBL/GenBank/DDBJ whole genome shotgun (WGS) entry which is preliminary data.</text>
</comment>
<name>A0AAN6T331_9PEZI</name>
<protein>
    <submittedName>
        <fullName evidence="1">Uncharacterized protein</fullName>
    </submittedName>
</protein>
<proteinExistence type="predicted"/>
<evidence type="ECO:0000313" key="1">
    <source>
        <dbReference type="EMBL" id="KAK4102252.1"/>
    </source>
</evidence>
<keyword evidence="2" id="KW-1185">Reference proteome</keyword>
<sequence>MFVPRAARCAYLSVCWAVGQSWPSETAVMSSIFPIPSLVPAHNSQTERSAYLLQLAPGPHDPMTPSVRDGRQELPRVPFRPNPKKSECRYGFLQVASLPPLCPILCQTPPAPAPRFGIVEPHTPYSYDADRREPGSPCWRPGRSRNRMACHDMRNTLALSSDRRRSTHPCSLHRPLLS</sequence>